<protein>
    <submittedName>
        <fullName evidence="1">Uncharacterized protein</fullName>
    </submittedName>
</protein>
<organism evidence="1 2">
    <name type="scientific">Habropoda laboriosa</name>
    <dbReference type="NCBI Taxonomy" id="597456"/>
    <lineage>
        <taxon>Eukaryota</taxon>
        <taxon>Metazoa</taxon>
        <taxon>Ecdysozoa</taxon>
        <taxon>Arthropoda</taxon>
        <taxon>Hexapoda</taxon>
        <taxon>Insecta</taxon>
        <taxon>Pterygota</taxon>
        <taxon>Neoptera</taxon>
        <taxon>Endopterygota</taxon>
        <taxon>Hymenoptera</taxon>
        <taxon>Apocrita</taxon>
        <taxon>Aculeata</taxon>
        <taxon>Apoidea</taxon>
        <taxon>Anthophila</taxon>
        <taxon>Apidae</taxon>
        <taxon>Habropoda</taxon>
    </lineage>
</organism>
<gene>
    <name evidence="1" type="ORF">WH47_06595</name>
</gene>
<evidence type="ECO:0000313" key="1">
    <source>
        <dbReference type="EMBL" id="KOC61161.1"/>
    </source>
</evidence>
<name>A0A0L7QRN5_9HYME</name>
<accession>A0A0L7QRN5</accession>
<dbReference type="Proteomes" id="UP000053825">
    <property type="component" value="Unassembled WGS sequence"/>
</dbReference>
<proteinExistence type="predicted"/>
<sequence length="55" mass="6249">MLIIHFCIAHISSTMFLKIVAVSYERSSTIFTIRLNVNSTVIDLENAFVKLDGYL</sequence>
<dbReference type="EMBL" id="KQ414782">
    <property type="protein sequence ID" value="KOC61161.1"/>
    <property type="molecule type" value="Genomic_DNA"/>
</dbReference>
<keyword evidence="2" id="KW-1185">Reference proteome</keyword>
<reference evidence="1 2" key="1">
    <citation type="submission" date="2015-07" db="EMBL/GenBank/DDBJ databases">
        <title>The genome of Habropoda laboriosa.</title>
        <authorList>
            <person name="Pan H."/>
            <person name="Kapheim K."/>
        </authorList>
    </citation>
    <scope>NUCLEOTIDE SEQUENCE [LARGE SCALE GENOMIC DNA]</scope>
    <source>
        <strain evidence="1">0110345459</strain>
    </source>
</reference>
<dbReference type="AlphaFoldDB" id="A0A0L7QRN5"/>
<evidence type="ECO:0000313" key="2">
    <source>
        <dbReference type="Proteomes" id="UP000053825"/>
    </source>
</evidence>